<dbReference type="Proteomes" id="UP000429181">
    <property type="component" value="Chromosome 8"/>
</dbReference>
<reference evidence="1" key="2">
    <citation type="submission" date="2025-05" db="UniProtKB">
        <authorList>
            <consortium name="Ensembl"/>
        </authorList>
    </citation>
    <scope>IDENTIFICATION</scope>
</reference>
<reference evidence="2 3" key="1">
    <citation type="submission" date="2018-11" db="EMBL/GenBank/DDBJ databases">
        <title>Haplotype-resolved cattle genomes.</title>
        <authorList>
            <person name="Low W.Y."/>
            <person name="Tearle R."/>
            <person name="Bickhart D.M."/>
            <person name="Rosen B.D."/>
            <person name="Koren S."/>
            <person name="Rhie A."/>
            <person name="Hiendleder S."/>
            <person name="Phillippy A.M."/>
            <person name="Smith T.P.L."/>
            <person name="Williams J.L."/>
        </authorList>
    </citation>
    <scope>NUCLEOTIDE SEQUENCE [LARGE SCALE GENOMIC DNA]</scope>
</reference>
<evidence type="ECO:0000313" key="1">
    <source>
        <dbReference type="Ensembl" id="ENSBIXP00000038657.1"/>
    </source>
</evidence>
<evidence type="ECO:0000313" key="3">
    <source>
        <dbReference type="Proteomes" id="UP000429181"/>
    </source>
</evidence>
<evidence type="ECO:0000313" key="2">
    <source>
        <dbReference type="Proteomes" id="UP000314981"/>
    </source>
</evidence>
<accession>A0A4W2EPH1</accession>
<dbReference type="Ensembl" id="ENSBIXT00000031918.1">
    <property type="protein sequence ID" value="ENSBIXP00000038657.1"/>
    <property type="gene ID" value="ENSBIXG00000022504.1"/>
</dbReference>
<dbReference type="Ensembl" id="ENSBIXT00005043944.1">
    <property type="protein sequence ID" value="ENSBIXP00005027169.1"/>
    <property type="gene ID" value="ENSBIXG00005029202.1"/>
</dbReference>
<keyword evidence="2" id="KW-1185">Reference proteome</keyword>
<protein>
    <submittedName>
        <fullName evidence="1">Uncharacterized protein</fullName>
    </submittedName>
</protein>
<dbReference type="GeneTree" id="ENSGT00900000143673"/>
<sequence>MLLPSISHEETDTASVHTMYWLRPLVLAGFGDITLESVPGARRFTLADSVPSLRCGLPAGFLNCSRAISNVLTCFSLFVNILHYRLHFLPYCIEEEKRLVSYCTF</sequence>
<dbReference type="AlphaFoldDB" id="A0A4W2EPH1"/>
<organism evidence="1 2">
    <name type="scientific">Bos indicus x Bos taurus</name>
    <name type="common">Hybrid cattle</name>
    <dbReference type="NCBI Taxonomy" id="30522"/>
    <lineage>
        <taxon>Eukaryota</taxon>
        <taxon>Metazoa</taxon>
        <taxon>Chordata</taxon>
        <taxon>Craniata</taxon>
        <taxon>Vertebrata</taxon>
        <taxon>Euteleostomi</taxon>
        <taxon>Mammalia</taxon>
        <taxon>Eutheria</taxon>
        <taxon>Laurasiatheria</taxon>
        <taxon>Artiodactyla</taxon>
        <taxon>Ruminantia</taxon>
        <taxon>Pecora</taxon>
        <taxon>Bovidae</taxon>
        <taxon>Bovinae</taxon>
        <taxon>Bos</taxon>
    </lineage>
</organism>
<dbReference type="OMA" id="LNCSCAI"/>
<dbReference type="Proteomes" id="UP000314981">
    <property type="component" value="Chromosome 8"/>
</dbReference>
<name>A0A4W2EPH1_BOBOX</name>
<proteinExistence type="predicted"/>